<dbReference type="STRING" id="1276538.A0A1X7RL87"/>
<evidence type="ECO:0000256" key="8">
    <source>
        <dbReference type="ARBA" id="ARBA00022737"/>
    </source>
</evidence>
<dbReference type="GO" id="GO:0004169">
    <property type="term" value="F:dolichyl-phosphate-mannose-protein mannosyltransferase activity"/>
    <property type="evidence" value="ECO:0007669"/>
    <property type="project" value="UniProtKB-UniRule"/>
</dbReference>
<evidence type="ECO:0000256" key="10">
    <source>
        <dbReference type="ARBA" id="ARBA00022989"/>
    </source>
</evidence>
<comment type="subcellular location">
    <subcellularLocation>
        <location evidence="1 14">Endoplasmic reticulum membrane</location>
        <topology evidence="1 14">Multi-pass membrane protein</topology>
    </subcellularLocation>
</comment>
<keyword evidence="6 14" id="KW-0808">Transferase</keyword>
<dbReference type="SMART" id="SM00472">
    <property type="entry name" value="MIR"/>
    <property type="match status" value="3"/>
</dbReference>
<protein>
    <recommendedName>
        <fullName evidence="4 14">Dolichyl-phosphate-mannose--protein mannosyltransferase</fullName>
        <ecNumber evidence="4 14">2.4.1.109</ecNumber>
    </recommendedName>
</protein>
<dbReference type="Gene3D" id="2.80.10.50">
    <property type="match status" value="1"/>
</dbReference>
<feature type="region of interest" description="Disordered" evidence="15">
    <location>
        <begin position="1"/>
        <end position="38"/>
    </location>
</feature>
<dbReference type="InterPro" id="IPR003342">
    <property type="entry name" value="ArnT-like_N"/>
</dbReference>
<dbReference type="GO" id="GO:0005789">
    <property type="term" value="C:endoplasmic reticulum membrane"/>
    <property type="evidence" value="ECO:0007669"/>
    <property type="project" value="UniProtKB-SubCell"/>
</dbReference>
<feature type="transmembrane region" description="Helical" evidence="14">
    <location>
        <begin position="601"/>
        <end position="622"/>
    </location>
</feature>
<sequence length="746" mass="85570">MAADGAITTGANTQGDLRKRNVAAGQNGNYVPQEPGNKLDEKSKEKVNTFLQTLDEWEWLIAPLLFTILAFFTRLYKIGLSPIVTWDEAHFGKFGSHYLKREFYFDVHPPLGKMLVGLSGYLAGYNGSFEFKSGEKYPENLDYTFMRQFNAFFGAVLIPLSYFTAKEMHFRKPVVWLITLAVLCENSYCTISRFILLDSMLLCFTFTTVFTLFKFHNQRHQPFSLQWGFWLGMTGISIGCVCSVKWVGMFGTALVGIYTIVDLWNKFGDLKMPKWELGAHVVFRVIGLIVIPLIVYMFTFYLHFLILENSGPGDAQMSSLFQANLRGTEVGKDSPLEIAYGSKATLKNMGYGGGLLHSHVQTYPEGSGQQQITCYHHKDANNDWFFYPNRHQPTYDPEADLKFVGNGDIIRLIHAQTGRNLHSHTVPAPVTKADHEVSCYGNLTVGDTKDHWMVETVSDAASNDWTKLRTLTTSFRLKHVDLNCYLRAGNVNLPQWGFKQIETTCVKANNPRDVYTHWNVESHVNERLPPSAPGAYKSPFLRDFIHLNVAMMTSNNALVPDPDKQDDLASAPWQWPLLHVGLRMCGWDDAIVKYFLLGNPVVYWGSTFSVFFIMAMIAYYAIRWQRGYDELTWKDLEQFHYSGIYPLLGWFLHYMPFVAMARVTYVHHYYPALYFAILTAGFIVDWYTRNLRSTSVKVAIFGVLYGLVIFMFWLFRAFCFGMEGSNRQWAHLKWFDQWRMVDAPKA</sequence>
<dbReference type="InterPro" id="IPR036300">
    <property type="entry name" value="MIR_dom_sf"/>
</dbReference>
<proteinExistence type="inferred from homology"/>
<keyword evidence="10 14" id="KW-1133">Transmembrane helix</keyword>
<feature type="transmembrane region" description="Helical" evidence="14">
    <location>
        <begin position="145"/>
        <end position="163"/>
    </location>
</feature>
<dbReference type="UniPathway" id="UPA00378"/>
<comment type="function">
    <text evidence="14">Transfers mannose from Dol-P-mannose to Ser or Thr residues on proteins.</text>
</comment>
<evidence type="ECO:0000256" key="13">
    <source>
        <dbReference type="ARBA" id="ARBA00045102"/>
    </source>
</evidence>
<comment type="catalytic activity">
    <reaction evidence="13 14">
        <text>a di-trans,poly-cis-dolichyl beta-D-mannosyl phosphate + L-seryl-[protein] = 3-O-(alpha-D-mannosyl)-L-seryl-[protein] + a di-trans,poly-cis-dolichyl phosphate + H(+)</text>
        <dbReference type="Rhea" id="RHEA:17377"/>
        <dbReference type="Rhea" id="RHEA-COMP:9863"/>
        <dbReference type="Rhea" id="RHEA-COMP:13546"/>
        <dbReference type="Rhea" id="RHEA-COMP:19498"/>
        <dbReference type="Rhea" id="RHEA-COMP:19501"/>
        <dbReference type="ChEBI" id="CHEBI:15378"/>
        <dbReference type="ChEBI" id="CHEBI:29999"/>
        <dbReference type="ChEBI" id="CHEBI:57683"/>
        <dbReference type="ChEBI" id="CHEBI:58211"/>
        <dbReference type="ChEBI" id="CHEBI:137321"/>
        <dbReference type="EC" id="2.4.1.109"/>
    </reaction>
</comment>
<reference evidence="17 18" key="1">
    <citation type="submission" date="2016-06" db="EMBL/GenBank/DDBJ databases">
        <authorList>
            <person name="Kjaerup R.B."/>
            <person name="Dalgaard T.S."/>
            <person name="Juul-Madsen H.R."/>
        </authorList>
    </citation>
    <scope>NUCLEOTIDE SEQUENCE [LARGE SCALE GENOMIC DNA]</scope>
</reference>
<evidence type="ECO:0000256" key="1">
    <source>
        <dbReference type="ARBA" id="ARBA00004477"/>
    </source>
</evidence>
<keyword evidence="9 14" id="KW-0256">Endoplasmic reticulum</keyword>
<comment type="similarity">
    <text evidence="3 14">Belongs to the glycosyltransferase 39 family.</text>
</comment>
<evidence type="ECO:0000256" key="7">
    <source>
        <dbReference type="ARBA" id="ARBA00022692"/>
    </source>
</evidence>
<gene>
    <name evidence="17" type="ORF">ZT3D7_G3109</name>
</gene>
<evidence type="ECO:0000256" key="9">
    <source>
        <dbReference type="ARBA" id="ARBA00022824"/>
    </source>
</evidence>
<feature type="domain" description="MIR" evidence="16">
    <location>
        <begin position="335"/>
        <end position="389"/>
    </location>
</feature>
<dbReference type="InterPro" id="IPR016093">
    <property type="entry name" value="MIR_motif"/>
</dbReference>
<accession>A0A1X7RL87</accession>
<evidence type="ECO:0000259" key="16">
    <source>
        <dbReference type="PROSITE" id="PS50919"/>
    </source>
</evidence>
<dbReference type="PANTHER" id="PTHR10050:SF46">
    <property type="entry name" value="PROTEIN O-MANNOSYL-TRANSFERASE 2"/>
    <property type="match status" value="1"/>
</dbReference>
<dbReference type="SUPFAM" id="SSF82109">
    <property type="entry name" value="MIR domain"/>
    <property type="match status" value="1"/>
</dbReference>
<keyword evidence="5 14" id="KW-0328">Glycosyltransferase</keyword>
<dbReference type="CDD" id="cd23284">
    <property type="entry name" value="beta-trefoil_MIR_PMT2-like"/>
    <property type="match status" value="1"/>
</dbReference>
<feature type="transmembrane region" description="Helical" evidence="14">
    <location>
        <begin position="103"/>
        <end position="125"/>
    </location>
</feature>
<feature type="domain" description="MIR" evidence="16">
    <location>
        <begin position="401"/>
        <end position="457"/>
    </location>
</feature>
<keyword evidence="18" id="KW-1185">Reference proteome</keyword>
<dbReference type="InterPro" id="IPR032421">
    <property type="entry name" value="PMT_4TMC"/>
</dbReference>
<evidence type="ECO:0000256" key="5">
    <source>
        <dbReference type="ARBA" id="ARBA00022676"/>
    </source>
</evidence>
<dbReference type="PROSITE" id="PS50919">
    <property type="entry name" value="MIR"/>
    <property type="match status" value="3"/>
</dbReference>
<dbReference type="EC" id="2.4.1.109" evidence="4 14"/>
<evidence type="ECO:0000256" key="14">
    <source>
        <dbReference type="RuleBase" id="RU367007"/>
    </source>
</evidence>
<evidence type="ECO:0000256" key="4">
    <source>
        <dbReference type="ARBA" id="ARBA00012839"/>
    </source>
</evidence>
<evidence type="ECO:0000256" key="15">
    <source>
        <dbReference type="SAM" id="MobiDB-lite"/>
    </source>
</evidence>
<comment type="pathway">
    <text evidence="2 14">Protein modification; protein glycosylation.</text>
</comment>
<feature type="transmembrane region" description="Helical" evidence="14">
    <location>
        <begin position="281"/>
        <end position="302"/>
    </location>
</feature>
<dbReference type="Proteomes" id="UP000215127">
    <property type="component" value="Chromosome 2"/>
</dbReference>
<feature type="transmembrane region" description="Helical" evidence="14">
    <location>
        <begin position="643"/>
        <end position="663"/>
    </location>
</feature>
<evidence type="ECO:0000313" key="17">
    <source>
        <dbReference type="EMBL" id="SMQ47960.1"/>
    </source>
</evidence>
<feature type="transmembrane region" description="Helical" evidence="14">
    <location>
        <begin position="699"/>
        <end position="718"/>
    </location>
</feature>
<dbReference type="AlphaFoldDB" id="A0A1X7RL87"/>
<evidence type="ECO:0000256" key="6">
    <source>
        <dbReference type="ARBA" id="ARBA00022679"/>
    </source>
</evidence>
<feature type="domain" description="MIR" evidence="16">
    <location>
        <begin position="465"/>
        <end position="523"/>
    </location>
</feature>
<dbReference type="Pfam" id="PF02366">
    <property type="entry name" value="PMT"/>
    <property type="match status" value="1"/>
</dbReference>
<dbReference type="PANTHER" id="PTHR10050">
    <property type="entry name" value="DOLICHYL-PHOSPHATE-MANNOSE--PROTEIN MANNOSYLTRANSFERASE"/>
    <property type="match status" value="1"/>
</dbReference>
<dbReference type="InterPro" id="IPR027005">
    <property type="entry name" value="PMT-like"/>
</dbReference>
<keyword evidence="11 14" id="KW-0472">Membrane</keyword>
<evidence type="ECO:0000256" key="2">
    <source>
        <dbReference type="ARBA" id="ARBA00004922"/>
    </source>
</evidence>
<evidence type="ECO:0000313" key="18">
    <source>
        <dbReference type="Proteomes" id="UP000215127"/>
    </source>
</evidence>
<keyword evidence="7 14" id="KW-0812">Transmembrane</keyword>
<dbReference type="Pfam" id="PF16192">
    <property type="entry name" value="PMT_4TMC"/>
    <property type="match status" value="1"/>
</dbReference>
<name>A0A1X7RL87_ZYMT9</name>
<organism evidence="17 18">
    <name type="scientific">Zymoseptoria tritici (strain ST99CH_3D7)</name>
    <dbReference type="NCBI Taxonomy" id="1276538"/>
    <lineage>
        <taxon>Eukaryota</taxon>
        <taxon>Fungi</taxon>
        <taxon>Dikarya</taxon>
        <taxon>Ascomycota</taxon>
        <taxon>Pezizomycotina</taxon>
        <taxon>Dothideomycetes</taxon>
        <taxon>Dothideomycetidae</taxon>
        <taxon>Mycosphaerellales</taxon>
        <taxon>Mycosphaerellaceae</taxon>
        <taxon>Zymoseptoria</taxon>
    </lineage>
</organism>
<keyword evidence="8" id="KW-0677">Repeat</keyword>
<comment type="catalytic activity">
    <reaction evidence="12 14">
        <text>a di-trans,poly-cis-dolichyl beta-D-mannosyl phosphate + L-threonyl-[protein] = 3-O-(alpha-D-mannosyl)-L-threonyl-[protein] + a di-trans,poly-cis-dolichyl phosphate + H(+)</text>
        <dbReference type="Rhea" id="RHEA:53396"/>
        <dbReference type="Rhea" id="RHEA-COMP:11060"/>
        <dbReference type="Rhea" id="RHEA-COMP:13547"/>
        <dbReference type="Rhea" id="RHEA-COMP:19498"/>
        <dbReference type="Rhea" id="RHEA-COMP:19501"/>
        <dbReference type="ChEBI" id="CHEBI:15378"/>
        <dbReference type="ChEBI" id="CHEBI:30013"/>
        <dbReference type="ChEBI" id="CHEBI:57683"/>
        <dbReference type="ChEBI" id="CHEBI:58211"/>
        <dbReference type="ChEBI" id="CHEBI:137323"/>
        <dbReference type="EC" id="2.4.1.109"/>
    </reaction>
</comment>
<dbReference type="EMBL" id="LT853693">
    <property type="protein sequence ID" value="SMQ47960.1"/>
    <property type="molecule type" value="Genomic_DNA"/>
</dbReference>
<feature type="transmembrane region" description="Helical" evidence="14">
    <location>
        <begin position="59"/>
        <end position="76"/>
    </location>
</feature>
<evidence type="ECO:0000256" key="11">
    <source>
        <dbReference type="ARBA" id="ARBA00023136"/>
    </source>
</evidence>
<feature type="transmembrane region" description="Helical" evidence="14">
    <location>
        <begin position="227"/>
        <end position="260"/>
    </location>
</feature>
<dbReference type="Pfam" id="PF02815">
    <property type="entry name" value="MIR"/>
    <property type="match status" value="1"/>
</dbReference>
<feature type="transmembrane region" description="Helical" evidence="14">
    <location>
        <begin position="669"/>
        <end position="687"/>
    </location>
</feature>
<dbReference type="FunFam" id="2.80.10.50:FF:000012">
    <property type="entry name" value="Protein O-mannosyl-transferase 1"/>
    <property type="match status" value="1"/>
</dbReference>
<evidence type="ECO:0000256" key="12">
    <source>
        <dbReference type="ARBA" id="ARBA00045085"/>
    </source>
</evidence>
<evidence type="ECO:0000256" key="3">
    <source>
        <dbReference type="ARBA" id="ARBA00007222"/>
    </source>
</evidence>
<feature type="transmembrane region" description="Helical" evidence="14">
    <location>
        <begin position="195"/>
        <end position="215"/>
    </location>
</feature>